<evidence type="ECO:0000259" key="8">
    <source>
        <dbReference type="Pfam" id="PF00129"/>
    </source>
</evidence>
<dbReference type="EMBL" id="KB109949">
    <property type="protein sequence ID" value="ELK27667.1"/>
    <property type="molecule type" value="Genomic_DNA"/>
</dbReference>
<dbReference type="GO" id="GO:0006955">
    <property type="term" value="P:immune response"/>
    <property type="evidence" value="ECO:0007669"/>
    <property type="project" value="TreeGrafter"/>
</dbReference>
<comment type="subcellular location">
    <subcellularLocation>
        <location evidence="1">Membrane</location>
        <topology evidence="1">Single-pass type I membrane protein</topology>
    </subcellularLocation>
</comment>
<dbReference type="PANTHER" id="PTHR16675">
    <property type="entry name" value="MHC CLASS I-RELATED"/>
    <property type="match status" value="1"/>
</dbReference>
<evidence type="ECO:0000256" key="7">
    <source>
        <dbReference type="SAM" id="SignalP"/>
    </source>
</evidence>
<dbReference type="Gene3D" id="3.30.500.10">
    <property type="entry name" value="MHC class I-like antigen recognition-like"/>
    <property type="match status" value="1"/>
</dbReference>
<name>L5LNP6_MYODS</name>
<feature type="signal peptide" evidence="7">
    <location>
        <begin position="1"/>
        <end position="24"/>
    </location>
</feature>
<dbReference type="GO" id="GO:0005615">
    <property type="term" value="C:extracellular space"/>
    <property type="evidence" value="ECO:0007669"/>
    <property type="project" value="TreeGrafter"/>
</dbReference>
<dbReference type="PANTHER" id="PTHR16675:SF251">
    <property type="entry name" value="HLA CLASS I HISTOCOMPATIBILITY ANTIGEN, C ALPHA CHAIN"/>
    <property type="match status" value="1"/>
</dbReference>
<evidence type="ECO:0000256" key="2">
    <source>
        <dbReference type="ARBA" id="ARBA00022451"/>
    </source>
</evidence>
<keyword evidence="7" id="KW-0732">Signal</keyword>
<dbReference type="GO" id="GO:0042605">
    <property type="term" value="F:peptide antigen binding"/>
    <property type="evidence" value="ECO:0007669"/>
    <property type="project" value="TreeGrafter"/>
</dbReference>
<keyword evidence="3" id="KW-0391">Immunity</keyword>
<evidence type="ECO:0000313" key="10">
    <source>
        <dbReference type="Proteomes" id="UP000010556"/>
    </source>
</evidence>
<dbReference type="AlphaFoldDB" id="L5LNP6"/>
<accession>L5LNP6</accession>
<keyword evidence="2" id="KW-0490">MHC I</keyword>
<keyword evidence="4" id="KW-0472">Membrane</keyword>
<dbReference type="GO" id="GO:0009897">
    <property type="term" value="C:external side of plasma membrane"/>
    <property type="evidence" value="ECO:0007669"/>
    <property type="project" value="TreeGrafter"/>
</dbReference>
<dbReference type="GO" id="GO:0042612">
    <property type="term" value="C:MHC class I protein complex"/>
    <property type="evidence" value="ECO:0007669"/>
    <property type="project" value="UniProtKB-KW"/>
</dbReference>
<evidence type="ECO:0000313" key="9">
    <source>
        <dbReference type="EMBL" id="ELK27667.1"/>
    </source>
</evidence>
<feature type="domain" description="MHC class I-like antigen recognition-like" evidence="8">
    <location>
        <begin position="29"/>
        <end position="115"/>
    </location>
</feature>
<dbReference type="GO" id="GO:0030670">
    <property type="term" value="C:phagocytic vesicle membrane"/>
    <property type="evidence" value="ECO:0007669"/>
    <property type="project" value="UniProtKB-ARBA"/>
</dbReference>
<dbReference type="SUPFAM" id="SSF54452">
    <property type="entry name" value="MHC antigen-recognition domain"/>
    <property type="match status" value="1"/>
</dbReference>
<keyword evidence="5" id="KW-0325">Glycoprotein</keyword>
<dbReference type="InterPro" id="IPR001039">
    <property type="entry name" value="MHC_I_a_a1/a2"/>
</dbReference>
<dbReference type="GO" id="GO:0098553">
    <property type="term" value="C:lumenal side of endoplasmic reticulum membrane"/>
    <property type="evidence" value="ECO:0007669"/>
    <property type="project" value="UniProtKB-ARBA"/>
</dbReference>
<dbReference type="InterPro" id="IPR011162">
    <property type="entry name" value="MHC_I/II-like_Ag-recog"/>
</dbReference>
<proteinExistence type="inferred from homology"/>
<comment type="similarity">
    <text evidence="6">Belongs to the MHC class I family.</text>
</comment>
<dbReference type="Proteomes" id="UP000010556">
    <property type="component" value="Unassembled WGS sequence"/>
</dbReference>
<dbReference type="InterPro" id="IPR037055">
    <property type="entry name" value="MHC_I-like_Ag-recog_sf"/>
</dbReference>
<dbReference type="GO" id="GO:0002476">
    <property type="term" value="P:antigen processing and presentation of endogenous peptide antigen via MHC class Ib"/>
    <property type="evidence" value="ECO:0007669"/>
    <property type="project" value="TreeGrafter"/>
</dbReference>
<evidence type="ECO:0000256" key="6">
    <source>
        <dbReference type="RuleBase" id="RU004439"/>
    </source>
</evidence>
<dbReference type="GO" id="GO:0002486">
    <property type="term" value="P:antigen processing and presentation of endogenous peptide antigen via MHC class I via ER pathway, TAP-independent"/>
    <property type="evidence" value="ECO:0007669"/>
    <property type="project" value="TreeGrafter"/>
</dbReference>
<evidence type="ECO:0000256" key="1">
    <source>
        <dbReference type="ARBA" id="ARBA00004479"/>
    </source>
</evidence>
<dbReference type="Pfam" id="PF00129">
    <property type="entry name" value="MHC_I"/>
    <property type="match status" value="1"/>
</dbReference>
<reference evidence="10" key="1">
    <citation type="journal article" date="2013" name="Science">
        <title>Comparative analysis of bat genomes provides insight into the evolution of flight and immunity.</title>
        <authorList>
            <person name="Zhang G."/>
            <person name="Cowled C."/>
            <person name="Shi Z."/>
            <person name="Huang Z."/>
            <person name="Bishop-Lilly K.A."/>
            <person name="Fang X."/>
            <person name="Wynne J.W."/>
            <person name="Xiong Z."/>
            <person name="Baker M.L."/>
            <person name="Zhao W."/>
            <person name="Tachedjian M."/>
            <person name="Zhu Y."/>
            <person name="Zhou P."/>
            <person name="Jiang X."/>
            <person name="Ng J."/>
            <person name="Yang L."/>
            <person name="Wu L."/>
            <person name="Xiao J."/>
            <person name="Feng Y."/>
            <person name="Chen Y."/>
            <person name="Sun X."/>
            <person name="Zhang Y."/>
            <person name="Marsh G.A."/>
            <person name="Crameri G."/>
            <person name="Broder C.C."/>
            <person name="Frey K.G."/>
            <person name="Wang L.F."/>
            <person name="Wang J."/>
        </authorList>
    </citation>
    <scope>NUCLEOTIDE SEQUENCE [LARGE SCALE GENOMIC DNA]</scope>
</reference>
<dbReference type="GO" id="GO:0005102">
    <property type="term" value="F:signaling receptor binding"/>
    <property type="evidence" value="ECO:0007669"/>
    <property type="project" value="TreeGrafter"/>
</dbReference>
<dbReference type="InterPro" id="IPR050208">
    <property type="entry name" value="MHC_class-I_related"/>
</dbReference>
<dbReference type="InterPro" id="IPR011161">
    <property type="entry name" value="MHC_I-like_Ag-recog"/>
</dbReference>
<evidence type="ECO:0000256" key="3">
    <source>
        <dbReference type="ARBA" id="ARBA00022859"/>
    </source>
</evidence>
<gene>
    <name evidence="9" type="ORF">MDA_GLEAN10001691</name>
</gene>
<protein>
    <submittedName>
        <fullName evidence="9">Class I histocompatibility antigen, Gogo-C*0101/C*0102 alpha chain</fullName>
    </submittedName>
</protein>
<evidence type="ECO:0000256" key="4">
    <source>
        <dbReference type="ARBA" id="ARBA00023136"/>
    </source>
</evidence>
<dbReference type="GO" id="GO:0001916">
    <property type="term" value="P:positive regulation of T cell mediated cytotoxicity"/>
    <property type="evidence" value="ECO:0007669"/>
    <property type="project" value="TreeGrafter"/>
</dbReference>
<keyword evidence="10" id="KW-1185">Reference proteome</keyword>
<organism evidence="9 10">
    <name type="scientific">Myotis davidii</name>
    <name type="common">David's myotis</name>
    <dbReference type="NCBI Taxonomy" id="225400"/>
    <lineage>
        <taxon>Eukaryota</taxon>
        <taxon>Metazoa</taxon>
        <taxon>Chordata</taxon>
        <taxon>Craniata</taxon>
        <taxon>Vertebrata</taxon>
        <taxon>Euteleostomi</taxon>
        <taxon>Mammalia</taxon>
        <taxon>Eutheria</taxon>
        <taxon>Laurasiatheria</taxon>
        <taxon>Chiroptera</taxon>
        <taxon>Yangochiroptera</taxon>
        <taxon>Vespertilionidae</taxon>
        <taxon>Myotis</taxon>
    </lineage>
</organism>
<evidence type="ECO:0000256" key="5">
    <source>
        <dbReference type="ARBA" id="ARBA00023180"/>
    </source>
</evidence>
<dbReference type="PRINTS" id="PR01638">
    <property type="entry name" value="MHCCLASSI"/>
</dbReference>
<feature type="chain" id="PRO_5003970418" evidence="7">
    <location>
        <begin position="25"/>
        <end position="130"/>
    </location>
</feature>
<sequence>MRVMKSPTPLPLLSGALVLTPTWAAPLHGSEDGSHTFQVVYGCDVGPTDASHAGHCGQSAYEGAGCSALNEDLTSRTAAHVAAPITCDAEHPKSYLKGSRMEWLRVFLEKGKETLQRADPPSTWDPPPPL</sequence>